<evidence type="ECO:0000256" key="7">
    <source>
        <dbReference type="PROSITE-ProRule" id="PRU00201"/>
    </source>
</evidence>
<keyword evidence="6 7" id="KW-0539">Nucleus</keyword>
<dbReference type="SUPFAM" id="SSF49417">
    <property type="entry name" value="p53-like transcription factors"/>
    <property type="match status" value="1"/>
</dbReference>
<keyword evidence="5" id="KW-0804">Transcription</keyword>
<dbReference type="GO" id="GO:0000978">
    <property type="term" value="F:RNA polymerase II cis-regulatory region sequence-specific DNA binding"/>
    <property type="evidence" value="ECO:0007669"/>
    <property type="project" value="InterPro"/>
</dbReference>
<dbReference type="PANTHER" id="PTHR11267">
    <property type="entry name" value="T-BOX PROTEIN-RELATED"/>
    <property type="match status" value="1"/>
</dbReference>
<accession>A0A6S7IZ47</accession>
<evidence type="ECO:0000256" key="1">
    <source>
        <dbReference type="ARBA" id="ARBA00004123"/>
    </source>
</evidence>
<keyword evidence="2" id="KW-0217">Developmental protein</keyword>
<evidence type="ECO:0000256" key="4">
    <source>
        <dbReference type="ARBA" id="ARBA00023125"/>
    </source>
</evidence>
<keyword evidence="4 7" id="KW-0238">DNA-binding</keyword>
<dbReference type="GO" id="GO:0045893">
    <property type="term" value="P:positive regulation of DNA-templated transcription"/>
    <property type="evidence" value="ECO:0007669"/>
    <property type="project" value="InterPro"/>
</dbReference>
<organism evidence="8 9">
    <name type="scientific">Paramuricea clavata</name>
    <name type="common">Red gorgonian</name>
    <name type="synonym">Violescent sea-whip</name>
    <dbReference type="NCBI Taxonomy" id="317549"/>
    <lineage>
        <taxon>Eukaryota</taxon>
        <taxon>Metazoa</taxon>
        <taxon>Cnidaria</taxon>
        <taxon>Anthozoa</taxon>
        <taxon>Octocorallia</taxon>
        <taxon>Malacalcyonacea</taxon>
        <taxon>Plexauridae</taxon>
        <taxon>Paramuricea</taxon>
    </lineage>
</organism>
<dbReference type="PROSITE" id="PS50252">
    <property type="entry name" value="TBOX_3"/>
    <property type="match status" value="1"/>
</dbReference>
<keyword evidence="3" id="KW-0805">Transcription regulation</keyword>
<dbReference type="PROSITE" id="PS01264">
    <property type="entry name" value="TBOX_2"/>
    <property type="match status" value="1"/>
</dbReference>
<dbReference type="SMART" id="SM00425">
    <property type="entry name" value="TBOX"/>
    <property type="match status" value="1"/>
</dbReference>
<comment type="caution">
    <text evidence="8">The sequence shown here is derived from an EMBL/GenBank/DDBJ whole genome shotgun (WGS) entry which is preliminary data.</text>
</comment>
<sequence length="269" mass="30957">MKSTGFTVSHILDTVDESCRRDENRARNGKDIDSLSPQRASPDNIKIDIVLQEAELWRKFHSLINEMIVTKNGRRMFPVIKVSVNGLDPHSMYSFLLDFVPVGETRWKYVNGEWIPGGKAEPSNPSNIYVHPDSPNFGSHWMRQPISFSKIKLTNKQNTNGQIMLNSLHKYEPRLHVIKVGSSNEQQTVLTHSFSETQFVAVTAYQNEEITSLKIKFNPFAKAFLDAKERHDHKEPETMPENQTSCPTFTITFRDIIKVYKYMIMILPT</sequence>
<dbReference type="InterPro" id="IPR001699">
    <property type="entry name" value="TF_T-box"/>
</dbReference>
<dbReference type="GO" id="GO:0001708">
    <property type="term" value="P:cell fate specification"/>
    <property type="evidence" value="ECO:0007669"/>
    <property type="project" value="TreeGrafter"/>
</dbReference>
<dbReference type="PRINTS" id="PR00937">
    <property type="entry name" value="TBOX"/>
</dbReference>
<dbReference type="CDD" id="cd20192">
    <property type="entry name" value="T-box_TBXT_TBX19-like"/>
    <property type="match status" value="1"/>
</dbReference>
<dbReference type="AlphaFoldDB" id="A0A6S7IZ47"/>
<dbReference type="PANTHER" id="PTHR11267:SF106">
    <property type="entry name" value="T-RELATED PROTEIN"/>
    <property type="match status" value="1"/>
</dbReference>
<protein>
    <submittedName>
        <fullName evidence="8">Brachyury isoform X3</fullName>
    </submittedName>
</protein>
<dbReference type="Proteomes" id="UP001152795">
    <property type="component" value="Unassembled WGS sequence"/>
</dbReference>
<dbReference type="InterPro" id="IPR018186">
    <property type="entry name" value="TF_T-box_CS"/>
</dbReference>
<dbReference type="InterPro" id="IPR046360">
    <property type="entry name" value="T-box_DNA-bd"/>
</dbReference>
<evidence type="ECO:0000256" key="2">
    <source>
        <dbReference type="ARBA" id="ARBA00022473"/>
    </source>
</evidence>
<evidence type="ECO:0000313" key="9">
    <source>
        <dbReference type="Proteomes" id="UP001152795"/>
    </source>
</evidence>
<evidence type="ECO:0000256" key="6">
    <source>
        <dbReference type="ARBA" id="ARBA00023242"/>
    </source>
</evidence>
<dbReference type="GO" id="GO:0000785">
    <property type="term" value="C:chromatin"/>
    <property type="evidence" value="ECO:0007669"/>
    <property type="project" value="TreeGrafter"/>
</dbReference>
<dbReference type="GO" id="GO:0000981">
    <property type="term" value="F:DNA-binding transcription factor activity, RNA polymerase II-specific"/>
    <property type="evidence" value="ECO:0007669"/>
    <property type="project" value="TreeGrafter"/>
</dbReference>
<evidence type="ECO:0000313" key="8">
    <source>
        <dbReference type="EMBL" id="CAB4010592.1"/>
    </source>
</evidence>
<evidence type="ECO:0000256" key="3">
    <source>
        <dbReference type="ARBA" id="ARBA00023015"/>
    </source>
</evidence>
<dbReference type="GO" id="GO:0005634">
    <property type="term" value="C:nucleus"/>
    <property type="evidence" value="ECO:0007669"/>
    <property type="project" value="UniProtKB-SubCell"/>
</dbReference>
<dbReference type="PROSITE" id="PS01283">
    <property type="entry name" value="TBOX_1"/>
    <property type="match status" value="1"/>
</dbReference>
<dbReference type="FunFam" id="2.60.40.820:FF:000002">
    <property type="entry name" value="T-box transcription factor Brachyury"/>
    <property type="match status" value="1"/>
</dbReference>
<dbReference type="OrthoDB" id="7442607at2759"/>
<dbReference type="InterPro" id="IPR036960">
    <property type="entry name" value="T-box_sf"/>
</dbReference>
<dbReference type="InterPro" id="IPR008967">
    <property type="entry name" value="p53-like_TF_DNA-bd_sf"/>
</dbReference>
<proteinExistence type="predicted"/>
<evidence type="ECO:0000256" key="5">
    <source>
        <dbReference type="ARBA" id="ARBA00023163"/>
    </source>
</evidence>
<dbReference type="EMBL" id="CACRXK020006840">
    <property type="protein sequence ID" value="CAB4010592.1"/>
    <property type="molecule type" value="Genomic_DNA"/>
</dbReference>
<comment type="subcellular location">
    <subcellularLocation>
        <location evidence="1 7">Nucleus</location>
    </subcellularLocation>
</comment>
<dbReference type="Gene3D" id="2.60.40.820">
    <property type="entry name" value="Transcription factor, T-box"/>
    <property type="match status" value="1"/>
</dbReference>
<gene>
    <name evidence="8" type="ORF">PACLA_8A069967</name>
</gene>
<dbReference type="Pfam" id="PF00907">
    <property type="entry name" value="T-box"/>
    <property type="match status" value="1"/>
</dbReference>
<reference evidence="8" key="1">
    <citation type="submission" date="2020-04" db="EMBL/GenBank/DDBJ databases">
        <authorList>
            <person name="Alioto T."/>
            <person name="Alioto T."/>
            <person name="Gomez Garrido J."/>
        </authorList>
    </citation>
    <scope>NUCLEOTIDE SEQUENCE</scope>
    <source>
        <strain evidence="8">A484AB</strain>
    </source>
</reference>
<name>A0A6S7IZ47_PARCT</name>
<keyword evidence="9" id="KW-1185">Reference proteome</keyword>
<feature type="non-terminal residue" evidence="8">
    <location>
        <position position="269"/>
    </location>
</feature>
<dbReference type="PRINTS" id="PR00938">
    <property type="entry name" value="BRACHYURY"/>
</dbReference>
<dbReference type="InterPro" id="IPR002070">
    <property type="entry name" value="TF_Brachyury"/>
</dbReference>
<comment type="caution">
    <text evidence="7">Lacks conserved residue(s) required for the propagation of feature annotation.</text>
</comment>